<evidence type="ECO:0000259" key="2">
    <source>
        <dbReference type="Pfam" id="PF13577"/>
    </source>
</evidence>
<evidence type="ECO:0000313" key="3">
    <source>
        <dbReference type="EMBL" id="MFD2422742.1"/>
    </source>
</evidence>
<protein>
    <submittedName>
        <fullName evidence="3">Nuclear transport factor 2 family protein</fullName>
    </submittedName>
</protein>
<gene>
    <name evidence="3" type="ORF">ACFSXZ_41110</name>
</gene>
<evidence type="ECO:0000313" key="4">
    <source>
        <dbReference type="Proteomes" id="UP001597417"/>
    </source>
</evidence>
<dbReference type="InterPro" id="IPR032710">
    <property type="entry name" value="NTF2-like_dom_sf"/>
</dbReference>
<dbReference type="InterPro" id="IPR037401">
    <property type="entry name" value="SnoaL-like"/>
</dbReference>
<proteinExistence type="predicted"/>
<dbReference type="Pfam" id="PF13577">
    <property type="entry name" value="SnoaL_4"/>
    <property type="match status" value="3"/>
</dbReference>
<dbReference type="SUPFAM" id="SSF54427">
    <property type="entry name" value="NTF2-like"/>
    <property type="match status" value="3"/>
</dbReference>
<feature type="domain" description="SnoaL-like" evidence="2">
    <location>
        <begin position="17"/>
        <end position="145"/>
    </location>
</feature>
<reference evidence="4" key="1">
    <citation type="journal article" date="2019" name="Int. J. Syst. Evol. Microbiol.">
        <title>The Global Catalogue of Microorganisms (GCM) 10K type strain sequencing project: providing services to taxonomists for standard genome sequencing and annotation.</title>
        <authorList>
            <consortium name="The Broad Institute Genomics Platform"/>
            <consortium name="The Broad Institute Genome Sequencing Center for Infectious Disease"/>
            <person name="Wu L."/>
            <person name="Ma J."/>
        </authorList>
    </citation>
    <scope>NUCLEOTIDE SEQUENCE [LARGE SCALE GENOMIC DNA]</scope>
    <source>
        <strain evidence="4">CGMCC 4.7645</strain>
    </source>
</reference>
<feature type="domain" description="SnoaL-like" evidence="2">
    <location>
        <begin position="206"/>
        <end position="333"/>
    </location>
</feature>
<comment type="caution">
    <text evidence="3">The sequence shown here is derived from an EMBL/GenBank/DDBJ whole genome shotgun (WGS) entry which is preliminary data.</text>
</comment>
<keyword evidence="4" id="KW-1185">Reference proteome</keyword>
<feature type="domain" description="SnoaL-like" evidence="2">
    <location>
        <begin position="407"/>
        <end position="532"/>
    </location>
</feature>
<dbReference type="EMBL" id="JBHUKR010000033">
    <property type="protein sequence ID" value="MFD2422742.1"/>
    <property type="molecule type" value="Genomic_DNA"/>
</dbReference>
<evidence type="ECO:0000256" key="1">
    <source>
        <dbReference type="SAM" id="MobiDB-lite"/>
    </source>
</evidence>
<sequence length="653" mass="72465">MNADAPRAIDALARDVERLESLREVKDVQRAYAQFSQFGQWEAMAALFAEDGELRWGEEIATGREAIAAWLEADAGAMDGRTPGTLHTEIVDQPLVNLSADGRTAKGRWHGMRFLGDGKGRARIQGGLHENDYVLENGRWRIAALRYHPQYEGDYTTGWTNVGDDGIPITPPHFTLDESGVPIPPPSGPAPRTTASAAELAERIARLNDEDEVRNLQAVYGYYVDRKMWSDVVDLFADGAVVRIDGAGVHTGPDGVRRAMERMGAEGLSHGELNDRPIFDLIVEIRPGGQEAIACGFEIGMLGNADKREGSWEFSVFRNLFVKDGGLWKLKELHITPLLAADYFQGWGDGGTTPETERVVPEFLEVTRKRDESGTGATEGSADPSEEELADLRRRLARSEAWDGTENVSAAYGFYIDDMQWPEMAGIFAVNGNKSSPFAGYYFGRERILGAANAFYKGSRPADFRRARISYHWRTQPVIMVSHDGRSANLRTRLFQPRTSQTVTPDFTGFAGGMYPNDQAVLEDGIWRLWSLTIDEHYFNSPTWEGGWAMAEDRPAGSPNPPPSRLLEIYPPDVKLTELGKRQEGFRGGGGTTIDWPGIPPMWFGYRNPVSGRVPELYWPDCVTYRLRPESSMTAHGYQLPPTGPSIDGVDLD</sequence>
<dbReference type="Proteomes" id="UP001597417">
    <property type="component" value="Unassembled WGS sequence"/>
</dbReference>
<accession>A0ABW5G760</accession>
<dbReference type="RefSeq" id="WP_378271990.1">
    <property type="nucleotide sequence ID" value="NZ_JBHUKR010000033.1"/>
</dbReference>
<feature type="region of interest" description="Disordered" evidence="1">
    <location>
        <begin position="634"/>
        <end position="653"/>
    </location>
</feature>
<dbReference type="Gene3D" id="3.10.450.50">
    <property type="match status" value="3"/>
</dbReference>
<name>A0ABW5G760_9PSEU</name>
<feature type="region of interest" description="Disordered" evidence="1">
    <location>
        <begin position="365"/>
        <end position="389"/>
    </location>
</feature>
<organism evidence="3 4">
    <name type="scientific">Amycolatopsis pigmentata</name>
    <dbReference type="NCBI Taxonomy" id="450801"/>
    <lineage>
        <taxon>Bacteria</taxon>
        <taxon>Bacillati</taxon>
        <taxon>Actinomycetota</taxon>
        <taxon>Actinomycetes</taxon>
        <taxon>Pseudonocardiales</taxon>
        <taxon>Pseudonocardiaceae</taxon>
        <taxon>Amycolatopsis</taxon>
    </lineage>
</organism>